<name>A0A175YLA9_DAUCS</name>
<proteinExistence type="predicted"/>
<accession>A0A175YLA9</accession>
<dbReference type="AlphaFoldDB" id="A0A175YLA9"/>
<evidence type="ECO:0000313" key="1">
    <source>
        <dbReference type="EMBL" id="WOH11191.1"/>
    </source>
</evidence>
<dbReference type="EMBL" id="CP093350">
    <property type="protein sequence ID" value="WOH11191.1"/>
    <property type="molecule type" value="Genomic_DNA"/>
</dbReference>
<dbReference type="Proteomes" id="UP000077755">
    <property type="component" value="Chromosome 8"/>
</dbReference>
<organism evidence="1 2">
    <name type="scientific">Daucus carota subsp. sativus</name>
    <name type="common">Carrot</name>
    <dbReference type="NCBI Taxonomy" id="79200"/>
    <lineage>
        <taxon>Eukaryota</taxon>
        <taxon>Viridiplantae</taxon>
        <taxon>Streptophyta</taxon>
        <taxon>Embryophyta</taxon>
        <taxon>Tracheophyta</taxon>
        <taxon>Spermatophyta</taxon>
        <taxon>Magnoliopsida</taxon>
        <taxon>eudicotyledons</taxon>
        <taxon>Gunneridae</taxon>
        <taxon>Pentapetalae</taxon>
        <taxon>asterids</taxon>
        <taxon>campanulids</taxon>
        <taxon>Apiales</taxon>
        <taxon>Apiaceae</taxon>
        <taxon>Apioideae</taxon>
        <taxon>Scandiceae</taxon>
        <taxon>Daucinae</taxon>
        <taxon>Daucus</taxon>
        <taxon>Daucus sect. Daucus</taxon>
    </lineage>
</organism>
<keyword evidence="2" id="KW-1185">Reference proteome</keyword>
<gene>
    <name evidence="1" type="ORF">DCAR_0830671</name>
</gene>
<dbReference type="Gramene" id="KZM83918">
    <property type="protein sequence ID" value="KZM83918"/>
    <property type="gene ID" value="DCAR_028660"/>
</dbReference>
<protein>
    <submittedName>
        <fullName evidence="1">Uncharacterized protein</fullName>
    </submittedName>
</protein>
<sequence>MEHLWEIPENDTVKINVACVVVQQPSIYGNTKSIGALMRDEHGGKVWGAMGPFNNFSEEQALMAGIQSACVYAQEHDLKVTHIETSHLDVFELIRLQEHVPIPEEQLEAFRLFNTVHANHYVEGETDHRISWIPEHMNEVAAYMAEYGLHHFSSFVEIPGPQTVGNLQFLLDRDMGMVIANPEVELLPNLGMGEIVDGPPPTPNHLKRRMASPSRGVAKLDTDLTFLNVGLFNGEDDSLSSWTIKSPTWEQDPPVFKVSPFKSAAAMFGDRGKGKAKMYDEYAFYDNGKLSMRAIEMLDSGALLHFSDVFGEKVLDLESHVSNGFFAKDILHYAVLDTLGMFEHMLEDKHPSVADIVSAKKIDLMPVNSVLSLMKFEEDPPHPSSKRSRRASSV</sequence>
<evidence type="ECO:0000313" key="2">
    <source>
        <dbReference type="Proteomes" id="UP000077755"/>
    </source>
</evidence>
<reference evidence="1" key="2">
    <citation type="submission" date="2022-03" db="EMBL/GenBank/DDBJ databases">
        <title>Draft title - Genomic analysis of global carrot germplasm unveils the trajectory of domestication and the origin of high carotenoid orange carrot.</title>
        <authorList>
            <person name="Iorizzo M."/>
            <person name="Ellison S."/>
            <person name="Senalik D."/>
            <person name="Macko-Podgorni A."/>
            <person name="Grzebelus D."/>
            <person name="Bostan H."/>
            <person name="Rolling W."/>
            <person name="Curaba J."/>
            <person name="Simon P."/>
        </authorList>
    </citation>
    <scope>NUCLEOTIDE SEQUENCE</scope>
    <source>
        <tissue evidence="1">Leaf</tissue>
    </source>
</reference>
<reference evidence="1" key="1">
    <citation type="journal article" date="2016" name="Nat. Genet.">
        <title>A high-quality carrot genome assembly provides new insights into carotenoid accumulation and asterid genome evolution.</title>
        <authorList>
            <person name="Iorizzo M."/>
            <person name="Ellison S."/>
            <person name="Senalik D."/>
            <person name="Zeng P."/>
            <person name="Satapoomin P."/>
            <person name="Huang J."/>
            <person name="Bowman M."/>
            <person name="Iovene M."/>
            <person name="Sanseverino W."/>
            <person name="Cavagnaro P."/>
            <person name="Yildiz M."/>
            <person name="Macko-Podgorni A."/>
            <person name="Moranska E."/>
            <person name="Grzebelus E."/>
            <person name="Grzebelus D."/>
            <person name="Ashrafi H."/>
            <person name="Zheng Z."/>
            <person name="Cheng S."/>
            <person name="Spooner D."/>
            <person name="Van Deynze A."/>
            <person name="Simon P."/>
        </authorList>
    </citation>
    <scope>NUCLEOTIDE SEQUENCE</scope>
    <source>
        <tissue evidence="1">Leaf</tissue>
    </source>
</reference>